<proteinExistence type="predicted"/>
<organism evidence="2 3">
    <name type="scientific">Actinoallomurus vinaceus</name>
    <dbReference type="NCBI Taxonomy" id="1080074"/>
    <lineage>
        <taxon>Bacteria</taxon>
        <taxon>Bacillati</taxon>
        <taxon>Actinomycetota</taxon>
        <taxon>Actinomycetes</taxon>
        <taxon>Streptosporangiales</taxon>
        <taxon>Thermomonosporaceae</taxon>
        <taxon>Actinoallomurus</taxon>
    </lineage>
</organism>
<keyword evidence="3" id="KW-1185">Reference proteome</keyword>
<dbReference type="SUPFAM" id="SSF51161">
    <property type="entry name" value="Trimeric LpxA-like enzymes"/>
    <property type="match status" value="1"/>
</dbReference>
<dbReference type="SUPFAM" id="SSF53448">
    <property type="entry name" value="Nucleotide-diphospho-sugar transferases"/>
    <property type="match status" value="1"/>
</dbReference>
<dbReference type="PANTHER" id="PTHR42883:SF2">
    <property type="entry name" value="THYMIDYLYLTRANSFERASE"/>
    <property type="match status" value="1"/>
</dbReference>
<evidence type="ECO:0000313" key="3">
    <source>
        <dbReference type="Proteomes" id="UP001501442"/>
    </source>
</evidence>
<dbReference type="Gene3D" id="3.90.550.10">
    <property type="entry name" value="Spore Coat Polysaccharide Biosynthesis Protein SpsA, Chain A"/>
    <property type="match status" value="1"/>
</dbReference>
<accession>A0ABP8USG1</accession>
<reference evidence="3" key="1">
    <citation type="journal article" date="2019" name="Int. J. Syst. Evol. Microbiol.">
        <title>The Global Catalogue of Microorganisms (GCM) 10K type strain sequencing project: providing services to taxonomists for standard genome sequencing and annotation.</title>
        <authorList>
            <consortium name="The Broad Institute Genomics Platform"/>
            <consortium name="The Broad Institute Genome Sequencing Center for Infectious Disease"/>
            <person name="Wu L."/>
            <person name="Ma J."/>
        </authorList>
    </citation>
    <scope>NUCLEOTIDE SEQUENCE [LARGE SCALE GENOMIC DNA]</scope>
    <source>
        <strain evidence="3">JCM 17939</strain>
    </source>
</reference>
<dbReference type="Pfam" id="PF00483">
    <property type="entry name" value="NTP_transferase"/>
    <property type="match status" value="1"/>
</dbReference>
<dbReference type="PANTHER" id="PTHR42883">
    <property type="entry name" value="GLUCOSE-1-PHOSPHATE THYMIDYLTRANSFERASE"/>
    <property type="match status" value="1"/>
</dbReference>
<dbReference type="Proteomes" id="UP001501442">
    <property type="component" value="Unassembled WGS sequence"/>
</dbReference>
<dbReference type="InterPro" id="IPR029044">
    <property type="entry name" value="Nucleotide-diphossugar_trans"/>
</dbReference>
<dbReference type="NCBIfam" id="TIGR01208">
    <property type="entry name" value="rmlA_long"/>
    <property type="match status" value="1"/>
</dbReference>
<dbReference type="InterPro" id="IPR011004">
    <property type="entry name" value="Trimer_LpxA-like_sf"/>
</dbReference>
<gene>
    <name evidence="2" type="ORF">GCM10023196_097930</name>
</gene>
<dbReference type="InterPro" id="IPR005908">
    <property type="entry name" value="G1P_thy_trans_l"/>
</dbReference>
<evidence type="ECO:0000313" key="2">
    <source>
        <dbReference type="EMBL" id="GAA4638793.1"/>
    </source>
</evidence>
<dbReference type="InterPro" id="IPR005835">
    <property type="entry name" value="NTP_transferase_dom"/>
</dbReference>
<evidence type="ECO:0000259" key="1">
    <source>
        <dbReference type="Pfam" id="PF00483"/>
    </source>
</evidence>
<comment type="caution">
    <text evidence="2">The sequence shown here is derived from an EMBL/GenBank/DDBJ whole genome shotgun (WGS) entry which is preliminary data.</text>
</comment>
<feature type="domain" description="Nucleotidyl transferase" evidence="1">
    <location>
        <begin position="2"/>
        <end position="231"/>
    </location>
</feature>
<protein>
    <submittedName>
        <fullName evidence="2">Glucose-1-phosphate thymidylyltransferase</fullName>
    </submittedName>
</protein>
<name>A0ABP8USG1_9ACTN</name>
<dbReference type="EMBL" id="BAABHK010000024">
    <property type="protein sequence ID" value="GAA4638793.1"/>
    <property type="molecule type" value="Genomic_DNA"/>
</dbReference>
<sequence length="349" mass="36999">MLAGGSGTRLRPLSHTMSKQLVPIAGRPVLFYGLEALKDAGITDIGIVVGPKGDDVRQAVGTGAMFGVDVTYITQHAPLGLAHCVQVARGFLGDDDFLMYLGDNVIDGGVTALVKSFNTTRPDALVMVGKVADPRQFGVARLDPDGRVLQVEEKSSTPCSDLALIGAYVFSPAIHQAVRDTEPNWRNEREITDAIGRLVADGQDVRGEVFSGYWRDTGRVEDLLDCNREMLRAIRPAVHGQVDSASELIGAVHVEAGARITRSRLVGPAFVGVGTVISDSHIGPYTSIGGDCEVTDAGLEDSIMLDESGVRGVRGISGSLIGRQANVHRESTAAHRLVLGDHSRVAVAS</sequence>
<dbReference type="CDD" id="cd04189">
    <property type="entry name" value="G1P_TT_long"/>
    <property type="match status" value="1"/>
</dbReference>